<reference evidence="7" key="1">
    <citation type="journal article" date="2019" name="Int. J. Syst. Evol. Microbiol.">
        <title>The Global Catalogue of Microorganisms (GCM) 10K type strain sequencing project: providing services to taxonomists for standard genome sequencing and annotation.</title>
        <authorList>
            <consortium name="The Broad Institute Genomics Platform"/>
            <consortium name="The Broad Institute Genome Sequencing Center for Infectious Disease"/>
            <person name="Wu L."/>
            <person name="Ma J."/>
        </authorList>
    </citation>
    <scope>NUCLEOTIDE SEQUENCE [LARGE SCALE GENOMIC DNA]</scope>
    <source>
        <strain evidence="7">JCM 17933</strain>
    </source>
</reference>
<dbReference type="InterPro" id="IPR006638">
    <property type="entry name" value="Elp3/MiaA/NifB-like_rSAM"/>
</dbReference>
<dbReference type="EMBL" id="BAABHF010000007">
    <property type="protein sequence ID" value="GAA4482292.1"/>
    <property type="molecule type" value="Genomic_DNA"/>
</dbReference>
<dbReference type="PROSITE" id="PS51918">
    <property type="entry name" value="RADICAL_SAM"/>
    <property type="match status" value="1"/>
</dbReference>
<keyword evidence="7" id="KW-1185">Reference proteome</keyword>
<dbReference type="Proteomes" id="UP001500503">
    <property type="component" value="Unassembled WGS sequence"/>
</dbReference>
<dbReference type="InterPro" id="IPR058240">
    <property type="entry name" value="rSAM_sf"/>
</dbReference>
<evidence type="ECO:0000313" key="7">
    <source>
        <dbReference type="Proteomes" id="UP001500503"/>
    </source>
</evidence>
<feature type="domain" description="Radical SAM core" evidence="5">
    <location>
        <begin position="36"/>
        <end position="258"/>
    </location>
</feature>
<evidence type="ECO:0000256" key="1">
    <source>
        <dbReference type="ARBA" id="ARBA00022691"/>
    </source>
</evidence>
<dbReference type="SFLD" id="SFLDG01280">
    <property type="entry name" value="HydE/PylB-like"/>
    <property type="match status" value="1"/>
</dbReference>
<dbReference type="PIRSF" id="PIRSF004762">
    <property type="entry name" value="CHP00423"/>
    <property type="match status" value="1"/>
</dbReference>
<evidence type="ECO:0000256" key="3">
    <source>
        <dbReference type="ARBA" id="ARBA00023004"/>
    </source>
</evidence>
<gene>
    <name evidence="6" type="primary">hydE</name>
    <name evidence="6" type="ORF">GCM10023191_002310</name>
</gene>
<dbReference type="SMART" id="SM00729">
    <property type="entry name" value="Elp3"/>
    <property type="match status" value="1"/>
</dbReference>
<dbReference type="SFLD" id="SFLDG01060">
    <property type="entry name" value="BATS_domain_containing"/>
    <property type="match status" value="1"/>
</dbReference>
<evidence type="ECO:0000313" key="6">
    <source>
        <dbReference type="EMBL" id="GAA4482292.1"/>
    </source>
</evidence>
<protein>
    <submittedName>
        <fullName evidence="6">[FeFe] hydrogenase H-cluster radical SAM maturase HydE</fullName>
    </submittedName>
</protein>
<dbReference type="InterPro" id="IPR034422">
    <property type="entry name" value="HydE/PylB-like"/>
</dbReference>
<sequence>MSVSKSEIVEMLRARGDAQAQLFHEARRQRAAAHGDGALLRGVVEVTNLCRVNCDYCPMRKDNTPANSIFVLDEDQIMARARAVHAAGIDVVFLQAGEIPKTTGIVGRVIPRIRELFDDRVEILLNLGGKKRSEYAYLKDQGATSYILKHETANPELHAELRYESLADRLKYMEDLLDLGYKVGTGAIVGLPGQRLDDLADDILLAQRLGVHMASVAPFVPAPRTPLENHPHGDVDVALNMIAAMRLVRPDWLIPSVSALEKTRPGGQVQGFQAGANVMTINFSDAKHTDRYLIYGKDRFVVRSAHAAETLSRAGLTAMGSPFVAARSAGRLGDARQAPATSELA</sequence>
<name>A0ABP8P8V1_9ACTN</name>
<proteinExistence type="predicted"/>
<keyword evidence="2" id="KW-0479">Metal-binding</keyword>
<dbReference type="PANTHER" id="PTHR43726">
    <property type="entry name" value="3-METHYLORNITHINE SYNTHASE"/>
    <property type="match status" value="1"/>
</dbReference>
<dbReference type="PANTHER" id="PTHR43726:SF1">
    <property type="entry name" value="BIOTIN SYNTHASE"/>
    <property type="match status" value="1"/>
</dbReference>
<evidence type="ECO:0000256" key="2">
    <source>
        <dbReference type="ARBA" id="ARBA00022723"/>
    </source>
</evidence>
<dbReference type="SUPFAM" id="SSF102114">
    <property type="entry name" value="Radical SAM enzymes"/>
    <property type="match status" value="1"/>
</dbReference>
<dbReference type="Gene3D" id="3.20.20.70">
    <property type="entry name" value="Aldolase class I"/>
    <property type="match status" value="1"/>
</dbReference>
<dbReference type="SFLD" id="SFLDS00029">
    <property type="entry name" value="Radical_SAM"/>
    <property type="match status" value="1"/>
</dbReference>
<accession>A0ABP8P8V1</accession>
<dbReference type="InterPro" id="IPR007197">
    <property type="entry name" value="rSAM"/>
</dbReference>
<evidence type="ECO:0000259" key="5">
    <source>
        <dbReference type="PROSITE" id="PS51918"/>
    </source>
</evidence>
<organism evidence="6 7">
    <name type="scientific">Actinoallomurus oryzae</name>
    <dbReference type="NCBI Taxonomy" id="502180"/>
    <lineage>
        <taxon>Bacteria</taxon>
        <taxon>Bacillati</taxon>
        <taxon>Actinomycetota</taxon>
        <taxon>Actinomycetes</taxon>
        <taxon>Streptosporangiales</taxon>
        <taxon>Thermomonosporaceae</taxon>
        <taxon>Actinoallomurus</taxon>
    </lineage>
</organism>
<dbReference type="CDD" id="cd01335">
    <property type="entry name" value="Radical_SAM"/>
    <property type="match status" value="1"/>
</dbReference>
<dbReference type="Pfam" id="PF04055">
    <property type="entry name" value="Radical_SAM"/>
    <property type="match status" value="1"/>
</dbReference>
<keyword evidence="4" id="KW-0411">Iron-sulfur</keyword>
<dbReference type="RefSeq" id="WP_345456094.1">
    <property type="nucleotide sequence ID" value="NZ_BAABHF010000007.1"/>
</dbReference>
<keyword evidence="3" id="KW-0408">Iron</keyword>
<evidence type="ECO:0000256" key="4">
    <source>
        <dbReference type="ARBA" id="ARBA00023014"/>
    </source>
</evidence>
<keyword evidence="1" id="KW-0949">S-adenosyl-L-methionine</keyword>
<dbReference type="InterPro" id="IPR013785">
    <property type="entry name" value="Aldolase_TIM"/>
</dbReference>
<comment type="caution">
    <text evidence="6">The sequence shown here is derived from an EMBL/GenBank/DDBJ whole genome shotgun (WGS) entry which is preliminary data.</text>
</comment>